<evidence type="ECO:0000313" key="8">
    <source>
        <dbReference type="EMBL" id="KAI6650718.1"/>
    </source>
</evidence>
<proteinExistence type="predicted"/>
<comment type="caution">
    <text evidence="8">The sequence shown here is derived from an EMBL/GenBank/DDBJ whole genome shotgun (WGS) entry which is preliminary data.</text>
</comment>
<dbReference type="SMART" id="SM00252">
    <property type="entry name" value="SH2"/>
    <property type="match status" value="1"/>
</dbReference>
<dbReference type="SUPFAM" id="SSF55550">
    <property type="entry name" value="SH2 domain"/>
    <property type="match status" value="1"/>
</dbReference>
<dbReference type="PANTHER" id="PTHR19969:SF5">
    <property type="entry name" value="CRK-LIKE PROTEIN"/>
    <property type="match status" value="1"/>
</dbReference>
<dbReference type="PROSITE" id="PS50002">
    <property type="entry name" value="SH3"/>
    <property type="match status" value="1"/>
</dbReference>
<feature type="compositionally biased region" description="Polar residues" evidence="5">
    <location>
        <begin position="364"/>
        <end position="377"/>
    </location>
</feature>
<dbReference type="PANTHER" id="PTHR19969">
    <property type="entry name" value="SH2-SH3 ADAPTOR PROTEIN-RELATED"/>
    <property type="match status" value="1"/>
</dbReference>
<dbReference type="Gene3D" id="3.30.505.10">
    <property type="entry name" value="SH2 domain"/>
    <property type="match status" value="1"/>
</dbReference>
<evidence type="ECO:0000256" key="3">
    <source>
        <dbReference type="PROSITE-ProRule" id="PRU00191"/>
    </source>
</evidence>
<dbReference type="SUPFAM" id="SSF50044">
    <property type="entry name" value="SH3-domain"/>
    <property type="match status" value="2"/>
</dbReference>
<feature type="domain" description="SH3" evidence="7">
    <location>
        <begin position="288"/>
        <end position="348"/>
    </location>
</feature>
<keyword evidence="2 3" id="KW-0727">SH2 domain</keyword>
<evidence type="ECO:0000259" key="6">
    <source>
        <dbReference type="PROSITE" id="PS50001"/>
    </source>
</evidence>
<evidence type="ECO:0000256" key="5">
    <source>
        <dbReference type="SAM" id="MobiDB-lite"/>
    </source>
</evidence>
<dbReference type="AlphaFoldDB" id="A0AAV7JPE3"/>
<evidence type="ECO:0000256" key="1">
    <source>
        <dbReference type="ARBA" id="ARBA00022443"/>
    </source>
</evidence>
<dbReference type="GO" id="GO:0016477">
    <property type="term" value="P:cell migration"/>
    <property type="evidence" value="ECO:0007669"/>
    <property type="project" value="TreeGrafter"/>
</dbReference>
<dbReference type="SMART" id="SM00326">
    <property type="entry name" value="SH3"/>
    <property type="match status" value="1"/>
</dbReference>
<evidence type="ECO:0000313" key="9">
    <source>
        <dbReference type="Proteomes" id="UP001165289"/>
    </source>
</evidence>
<dbReference type="GO" id="GO:0007167">
    <property type="term" value="P:enzyme-linked receptor protein signaling pathway"/>
    <property type="evidence" value="ECO:0007669"/>
    <property type="project" value="TreeGrafter"/>
</dbReference>
<dbReference type="PROSITE" id="PS50001">
    <property type="entry name" value="SH2"/>
    <property type="match status" value="1"/>
</dbReference>
<dbReference type="InterPro" id="IPR001452">
    <property type="entry name" value="SH3_domain"/>
</dbReference>
<name>A0AAV7JPE3_9METZ</name>
<dbReference type="InterPro" id="IPR051184">
    <property type="entry name" value="Tyrosine-phos_adapter"/>
</dbReference>
<dbReference type="Pfam" id="PF00017">
    <property type="entry name" value="SH2"/>
    <property type="match status" value="1"/>
</dbReference>
<dbReference type="Proteomes" id="UP001165289">
    <property type="component" value="Unassembled WGS sequence"/>
</dbReference>
<accession>A0AAV7JPE3</accession>
<evidence type="ECO:0000256" key="2">
    <source>
        <dbReference type="ARBA" id="ARBA00022999"/>
    </source>
</evidence>
<dbReference type="PRINTS" id="PR00401">
    <property type="entry name" value="SH2DOMAIN"/>
</dbReference>
<dbReference type="InterPro" id="IPR036860">
    <property type="entry name" value="SH2_dom_sf"/>
</dbReference>
<evidence type="ECO:0000259" key="7">
    <source>
        <dbReference type="PROSITE" id="PS50002"/>
    </source>
</evidence>
<organism evidence="8 9">
    <name type="scientific">Oopsacas minuta</name>
    <dbReference type="NCBI Taxonomy" id="111878"/>
    <lineage>
        <taxon>Eukaryota</taxon>
        <taxon>Metazoa</taxon>
        <taxon>Porifera</taxon>
        <taxon>Hexactinellida</taxon>
        <taxon>Hexasterophora</taxon>
        <taxon>Lyssacinosida</taxon>
        <taxon>Leucopsacidae</taxon>
        <taxon>Oopsacas</taxon>
    </lineage>
</organism>
<keyword evidence="1 4" id="KW-0728">SH3 domain</keyword>
<dbReference type="InterPro" id="IPR036028">
    <property type="entry name" value="SH3-like_dom_sf"/>
</dbReference>
<sequence length="557" mass="63788">MQILYSQKVQIVFKSYDGWWRVKCGESTGIVPSLYLTETEHQQRKETLERNTNKELYVTPSTSFNPPPRKGTYGRNEKIVSMYSVLEDIPKDVMNKSSVKYAQINKSKSENKNKKLSTETEDIIHKMLDISLESNPDISLNYEMSDDLVKEVKLTQSLMGTHNQSKHLKPPKPVRKYINPQEVPANLLQRSPSTPSFVDNSIYQNFEKASHTNILSRPIDNNDRSLKLNRNKCSASKDDEEIDYINWLPSIDPINIDDVNEYTVSSPFGRSARAHTSLKNISSMPQKILPKIFVAIEKYNAQDESCVSFKDGDNATLIEKSQDGLWSFVRVNAKEGWSPSDHWKPIALKKPGIAPPPNIKPTRLTKTVATSVETPSPASRRLSSYEKRPLPVPPARNHNKTTDFNSTAPASSRLGLDLPDIPHRTKSPKTLVTQLQPLSRDVSKSQHKDNHDQYLWGKMTRKACEDLLLQRAKQGEFIFRESPNREGELVLSMRYHYRVHHFNIKQEDSWFCIGENFRVKSLTEIISHFQKTPIASYKEHGDKLIDVFLSRPLDKNN</sequence>
<dbReference type="GO" id="GO:0030971">
    <property type="term" value="F:receptor tyrosine kinase binding"/>
    <property type="evidence" value="ECO:0007669"/>
    <property type="project" value="TreeGrafter"/>
</dbReference>
<dbReference type="GO" id="GO:0035591">
    <property type="term" value="F:signaling adaptor activity"/>
    <property type="evidence" value="ECO:0007669"/>
    <property type="project" value="TreeGrafter"/>
</dbReference>
<dbReference type="Gene3D" id="2.30.30.40">
    <property type="entry name" value="SH3 Domains"/>
    <property type="match status" value="2"/>
</dbReference>
<feature type="region of interest" description="Disordered" evidence="5">
    <location>
        <begin position="349"/>
        <end position="426"/>
    </location>
</feature>
<dbReference type="Pfam" id="PF00018">
    <property type="entry name" value="SH3_1"/>
    <property type="match status" value="1"/>
</dbReference>
<protein>
    <submittedName>
        <fullName evidence="8">Cytoplasmic protein NCK1-like</fullName>
    </submittedName>
</protein>
<dbReference type="GO" id="GO:0005737">
    <property type="term" value="C:cytoplasm"/>
    <property type="evidence" value="ECO:0007669"/>
    <property type="project" value="TreeGrafter"/>
</dbReference>
<gene>
    <name evidence="8" type="ORF">LOD99_7769</name>
</gene>
<reference evidence="8 9" key="1">
    <citation type="journal article" date="2023" name="BMC Biol.">
        <title>The compact genome of the sponge Oopsacas minuta (Hexactinellida) is lacking key metazoan core genes.</title>
        <authorList>
            <person name="Santini S."/>
            <person name="Schenkelaars Q."/>
            <person name="Jourda C."/>
            <person name="Duchesne M."/>
            <person name="Belahbib H."/>
            <person name="Rocher C."/>
            <person name="Selva M."/>
            <person name="Riesgo A."/>
            <person name="Vervoort M."/>
            <person name="Leys S.P."/>
            <person name="Kodjabachian L."/>
            <person name="Le Bivic A."/>
            <person name="Borchiellini C."/>
            <person name="Claverie J.M."/>
            <person name="Renard E."/>
        </authorList>
    </citation>
    <scope>NUCLEOTIDE SEQUENCE [LARGE SCALE GENOMIC DNA]</scope>
    <source>
        <strain evidence="8">SPO-2</strain>
    </source>
</reference>
<feature type="domain" description="SH2" evidence="6">
    <location>
        <begin position="454"/>
        <end position="553"/>
    </location>
</feature>
<keyword evidence="9" id="KW-1185">Reference proteome</keyword>
<dbReference type="InterPro" id="IPR000980">
    <property type="entry name" value="SH2"/>
</dbReference>
<dbReference type="EMBL" id="JAKMXF010000310">
    <property type="protein sequence ID" value="KAI6650718.1"/>
    <property type="molecule type" value="Genomic_DNA"/>
</dbReference>
<dbReference type="CDD" id="cd11856">
    <property type="entry name" value="SH3_p47phox_like"/>
    <property type="match status" value="1"/>
</dbReference>
<evidence type="ECO:0000256" key="4">
    <source>
        <dbReference type="PROSITE-ProRule" id="PRU00192"/>
    </source>
</evidence>